<keyword evidence="7 10" id="KW-0573">Peptidoglycan synthesis</keyword>
<comment type="caution">
    <text evidence="15">The sequence shown here is derived from an EMBL/GenBank/DDBJ whole genome shotgun (WGS) entry which is preliminary data.</text>
</comment>
<evidence type="ECO:0000313" key="16">
    <source>
        <dbReference type="Proteomes" id="UP000238042"/>
    </source>
</evidence>
<keyword evidence="6 10" id="KW-0133">Cell shape</keyword>
<dbReference type="GO" id="GO:0005737">
    <property type="term" value="C:cytoplasm"/>
    <property type="evidence" value="ECO:0007669"/>
    <property type="project" value="UniProtKB-SubCell"/>
</dbReference>
<dbReference type="SUPFAM" id="SSF63418">
    <property type="entry name" value="MurE/MurF N-terminal domain"/>
    <property type="match status" value="1"/>
</dbReference>
<feature type="domain" description="Mur ligase central" evidence="14">
    <location>
        <begin position="97"/>
        <end position="274"/>
    </location>
</feature>
<dbReference type="Pfam" id="PF01225">
    <property type="entry name" value="Mur_ligase"/>
    <property type="match status" value="1"/>
</dbReference>
<keyword evidence="5 10" id="KW-0067">ATP-binding</keyword>
<evidence type="ECO:0000256" key="11">
    <source>
        <dbReference type="RuleBase" id="RU004136"/>
    </source>
</evidence>
<feature type="domain" description="Mur ligase C-terminal" evidence="13">
    <location>
        <begin position="298"/>
        <end position="389"/>
    </location>
</feature>
<keyword evidence="16" id="KW-1185">Reference proteome</keyword>
<evidence type="ECO:0000259" key="13">
    <source>
        <dbReference type="Pfam" id="PF02875"/>
    </source>
</evidence>
<dbReference type="EC" id="6.3.2.10" evidence="10 11"/>
<evidence type="ECO:0000256" key="5">
    <source>
        <dbReference type="ARBA" id="ARBA00022840"/>
    </source>
</evidence>
<evidence type="ECO:0000256" key="9">
    <source>
        <dbReference type="ARBA" id="ARBA00023316"/>
    </source>
</evidence>
<comment type="pathway">
    <text evidence="10 11">Cell wall biogenesis; peptidoglycan biosynthesis.</text>
</comment>
<dbReference type="Gene3D" id="3.40.1190.10">
    <property type="entry name" value="Mur-like, catalytic domain"/>
    <property type="match status" value="1"/>
</dbReference>
<dbReference type="Gene3D" id="3.40.1390.10">
    <property type="entry name" value="MurE/MurF, N-terminal domain"/>
    <property type="match status" value="1"/>
</dbReference>
<evidence type="ECO:0000256" key="8">
    <source>
        <dbReference type="ARBA" id="ARBA00023306"/>
    </source>
</evidence>
<dbReference type="InterPro" id="IPR051046">
    <property type="entry name" value="MurCDEF_CellWall_CoF430Synth"/>
</dbReference>
<feature type="binding site" evidence="10">
    <location>
        <begin position="98"/>
        <end position="104"/>
    </location>
    <ligand>
        <name>ATP</name>
        <dbReference type="ChEBI" id="CHEBI:30616"/>
    </ligand>
</feature>
<keyword evidence="4 10" id="KW-0547">Nucleotide-binding</keyword>
<keyword evidence="9 10" id="KW-0961">Cell wall biogenesis/degradation</keyword>
<evidence type="ECO:0000256" key="6">
    <source>
        <dbReference type="ARBA" id="ARBA00022960"/>
    </source>
</evidence>
<name>A0A2S8AGR4_9FLAO</name>
<comment type="subcellular location">
    <subcellularLocation>
        <location evidence="10 11">Cytoplasm</location>
    </subcellularLocation>
</comment>
<evidence type="ECO:0000256" key="1">
    <source>
        <dbReference type="ARBA" id="ARBA00022490"/>
    </source>
</evidence>
<dbReference type="Proteomes" id="UP000238042">
    <property type="component" value="Unassembled WGS sequence"/>
</dbReference>
<evidence type="ECO:0000313" key="15">
    <source>
        <dbReference type="EMBL" id="PQL95456.1"/>
    </source>
</evidence>
<dbReference type="NCBIfam" id="TIGR01143">
    <property type="entry name" value="murF"/>
    <property type="match status" value="1"/>
</dbReference>
<evidence type="ECO:0000259" key="14">
    <source>
        <dbReference type="Pfam" id="PF08245"/>
    </source>
</evidence>
<evidence type="ECO:0000256" key="10">
    <source>
        <dbReference type="HAMAP-Rule" id="MF_02019"/>
    </source>
</evidence>
<organism evidence="15 16">
    <name type="scientific">Apibacter adventoris</name>
    <dbReference type="NCBI Taxonomy" id="1679466"/>
    <lineage>
        <taxon>Bacteria</taxon>
        <taxon>Pseudomonadati</taxon>
        <taxon>Bacteroidota</taxon>
        <taxon>Flavobacteriia</taxon>
        <taxon>Flavobacteriales</taxon>
        <taxon>Weeksellaceae</taxon>
        <taxon>Apibacter</taxon>
    </lineage>
</organism>
<dbReference type="HAMAP" id="MF_02019">
    <property type="entry name" value="MurF"/>
    <property type="match status" value="1"/>
</dbReference>
<evidence type="ECO:0000256" key="4">
    <source>
        <dbReference type="ARBA" id="ARBA00022741"/>
    </source>
</evidence>
<comment type="similarity">
    <text evidence="10">Belongs to the MurCDEF family. MurF subfamily.</text>
</comment>
<dbReference type="PANTHER" id="PTHR43024:SF1">
    <property type="entry name" value="UDP-N-ACETYLMURAMOYL-TRIPEPTIDE--D-ALANYL-D-ALANINE LIGASE"/>
    <property type="match status" value="1"/>
</dbReference>
<keyword evidence="3 10" id="KW-0132">Cell division</keyword>
<protein>
    <recommendedName>
        <fullName evidence="10 11">UDP-N-acetylmuramoyl-tripeptide--D-alanyl-D-alanine ligase</fullName>
        <ecNumber evidence="10 11">6.3.2.10</ecNumber>
    </recommendedName>
    <alternativeName>
        <fullName evidence="10">D-alanyl-D-alanine-adding enzyme</fullName>
    </alternativeName>
</protein>
<dbReference type="GO" id="GO:0005524">
    <property type="term" value="F:ATP binding"/>
    <property type="evidence" value="ECO:0007669"/>
    <property type="project" value="UniProtKB-UniRule"/>
</dbReference>
<dbReference type="InterPro" id="IPR000713">
    <property type="entry name" value="Mur_ligase_N"/>
</dbReference>
<dbReference type="SUPFAM" id="SSF53623">
    <property type="entry name" value="MurD-like peptide ligases, catalytic domain"/>
    <property type="match status" value="1"/>
</dbReference>
<dbReference type="GO" id="GO:0071555">
    <property type="term" value="P:cell wall organization"/>
    <property type="evidence" value="ECO:0007669"/>
    <property type="project" value="UniProtKB-KW"/>
</dbReference>
<dbReference type="AlphaFoldDB" id="A0A2S8AGR4"/>
<dbReference type="OrthoDB" id="9801978at2"/>
<dbReference type="SUPFAM" id="SSF53244">
    <property type="entry name" value="MurD-like peptide ligases, peptide-binding domain"/>
    <property type="match status" value="1"/>
</dbReference>
<dbReference type="Pfam" id="PF02875">
    <property type="entry name" value="Mur_ligase_C"/>
    <property type="match status" value="1"/>
</dbReference>
<dbReference type="GO" id="GO:0008360">
    <property type="term" value="P:regulation of cell shape"/>
    <property type="evidence" value="ECO:0007669"/>
    <property type="project" value="UniProtKB-KW"/>
</dbReference>
<dbReference type="InterPro" id="IPR035911">
    <property type="entry name" value="MurE/MurF_N"/>
</dbReference>
<dbReference type="InterPro" id="IPR036615">
    <property type="entry name" value="Mur_ligase_C_dom_sf"/>
</dbReference>
<gene>
    <name evidence="10" type="primary">murF</name>
    <name evidence="15" type="ORF">C4S77_01280</name>
</gene>
<dbReference type="InterPro" id="IPR004101">
    <property type="entry name" value="Mur_ligase_C"/>
</dbReference>
<dbReference type="InterPro" id="IPR036565">
    <property type="entry name" value="Mur-like_cat_sf"/>
</dbReference>
<accession>A0A2S8AGR4</accession>
<dbReference type="InterPro" id="IPR013221">
    <property type="entry name" value="Mur_ligase_cen"/>
</dbReference>
<dbReference type="GO" id="GO:0009252">
    <property type="term" value="P:peptidoglycan biosynthetic process"/>
    <property type="evidence" value="ECO:0007669"/>
    <property type="project" value="UniProtKB-UniRule"/>
</dbReference>
<keyword evidence="8 10" id="KW-0131">Cell cycle</keyword>
<dbReference type="PANTHER" id="PTHR43024">
    <property type="entry name" value="UDP-N-ACETYLMURAMOYL-TRIPEPTIDE--D-ALANYL-D-ALANINE LIGASE"/>
    <property type="match status" value="1"/>
</dbReference>
<dbReference type="Pfam" id="PF08245">
    <property type="entry name" value="Mur_ligase_M"/>
    <property type="match status" value="1"/>
</dbReference>
<evidence type="ECO:0000256" key="7">
    <source>
        <dbReference type="ARBA" id="ARBA00022984"/>
    </source>
</evidence>
<dbReference type="InterPro" id="IPR005863">
    <property type="entry name" value="UDP-N-AcMur_synth"/>
</dbReference>
<dbReference type="GO" id="GO:0008766">
    <property type="term" value="F:UDP-N-acetylmuramoylalanyl-D-glutamyl-2,6-diaminopimelate-D-alanyl-D-alanine ligase activity"/>
    <property type="evidence" value="ECO:0007669"/>
    <property type="project" value="RHEA"/>
</dbReference>
<evidence type="ECO:0000256" key="2">
    <source>
        <dbReference type="ARBA" id="ARBA00022598"/>
    </source>
</evidence>
<dbReference type="GO" id="GO:0051301">
    <property type="term" value="P:cell division"/>
    <property type="evidence" value="ECO:0007669"/>
    <property type="project" value="UniProtKB-KW"/>
</dbReference>
<keyword evidence="1 10" id="KW-0963">Cytoplasm</keyword>
<dbReference type="EMBL" id="PSZM01000001">
    <property type="protein sequence ID" value="PQL95456.1"/>
    <property type="molecule type" value="Genomic_DNA"/>
</dbReference>
<evidence type="ECO:0000259" key="12">
    <source>
        <dbReference type="Pfam" id="PF01225"/>
    </source>
</evidence>
<evidence type="ECO:0000256" key="3">
    <source>
        <dbReference type="ARBA" id="ARBA00022618"/>
    </source>
</evidence>
<comment type="function">
    <text evidence="10 11">Involved in cell wall formation. Catalyzes the final step in the synthesis of UDP-N-acetylmuramoyl-pentapeptide, the precursor of murein.</text>
</comment>
<proteinExistence type="inferred from homology"/>
<sequence length="426" mass="47905">MTIEELYSVYLQSTGVITDTRKIIKGNLFFALKGENFNGNLFALQAIQNGALAAVVDEEDYSDPERGIFYFENSLFTLQNLARYHRNQLNIPVIGLTGSNGKTTSKELISSVLKEKFKVLYTQGNLNNHIGVPLTVLSIKPEHEIAIIEMGANHQKEIELLVGISQPTIGYITNFGKAHLEGFGGEEGVIKGKSELYTFLREFNKIALVNSDDYKQMELTENIERITFGSKGYYKFSLAVSYNHGISVEYEKTIINSQLTGEYNFTNICAAISLGLFYDLSISQIKCGIESYKPKNQRSQIVEKNGITLLLDTYNANPSSMEVSLKNFSSFIGSKTIIIGDMFELGRESATEHQKIVDLAESLGFEFIYLVGENFYKTKNNSSNIKKFRSTEEIKNYVKTHKISTQNILLKGSRGMTLEKLIDYII</sequence>
<dbReference type="GO" id="GO:0047480">
    <property type="term" value="F:UDP-N-acetylmuramoyl-tripeptide-D-alanyl-D-alanine ligase activity"/>
    <property type="evidence" value="ECO:0007669"/>
    <property type="project" value="UniProtKB-UniRule"/>
</dbReference>
<reference evidence="15 16" key="1">
    <citation type="submission" date="2018-02" db="EMBL/GenBank/DDBJ databases">
        <title>Genome sequences of Apibacter spp., gut symbionts of Asian honey bees.</title>
        <authorList>
            <person name="Kwong W.K."/>
            <person name="Steele M.I."/>
            <person name="Moran N.A."/>
        </authorList>
    </citation>
    <scope>NUCLEOTIDE SEQUENCE [LARGE SCALE GENOMIC DNA]</scope>
    <source>
        <strain evidence="16">wkB301</strain>
    </source>
</reference>
<dbReference type="Gene3D" id="3.90.190.20">
    <property type="entry name" value="Mur ligase, C-terminal domain"/>
    <property type="match status" value="1"/>
</dbReference>
<keyword evidence="2 10" id="KW-0436">Ligase</keyword>
<comment type="catalytic activity">
    <reaction evidence="10 11">
        <text>D-alanyl-D-alanine + UDP-N-acetyl-alpha-D-muramoyl-L-alanyl-gamma-D-glutamyl-meso-2,6-diaminopimelate + ATP = UDP-N-acetyl-alpha-D-muramoyl-L-alanyl-gamma-D-glutamyl-meso-2,6-diaminopimeloyl-D-alanyl-D-alanine + ADP + phosphate + H(+)</text>
        <dbReference type="Rhea" id="RHEA:28374"/>
        <dbReference type="ChEBI" id="CHEBI:15378"/>
        <dbReference type="ChEBI" id="CHEBI:30616"/>
        <dbReference type="ChEBI" id="CHEBI:43474"/>
        <dbReference type="ChEBI" id="CHEBI:57822"/>
        <dbReference type="ChEBI" id="CHEBI:61386"/>
        <dbReference type="ChEBI" id="CHEBI:83905"/>
        <dbReference type="ChEBI" id="CHEBI:456216"/>
        <dbReference type="EC" id="6.3.2.10"/>
    </reaction>
</comment>
<dbReference type="UniPathway" id="UPA00219"/>
<feature type="domain" description="Mur ligase N-terminal catalytic" evidence="12">
    <location>
        <begin position="14"/>
        <end position="61"/>
    </location>
</feature>
<dbReference type="RefSeq" id="WP_105245472.1">
    <property type="nucleotide sequence ID" value="NZ_PSZM01000001.1"/>
</dbReference>